<comment type="caution">
    <text evidence="1">The sequence shown here is derived from an EMBL/GenBank/DDBJ whole genome shotgun (WGS) entry which is preliminary data.</text>
</comment>
<evidence type="ECO:0000313" key="1">
    <source>
        <dbReference type="EMBL" id="OOR05384.1"/>
    </source>
</evidence>
<name>A0A0A0WR97_BACMY</name>
<dbReference type="RefSeq" id="WP_002032758.1">
    <property type="nucleotide sequence ID" value="NZ_CP009746.1"/>
</dbReference>
<dbReference type="InterPro" id="IPR056510">
    <property type="entry name" value="WapI"/>
</dbReference>
<dbReference type="Proteomes" id="UP000190696">
    <property type="component" value="Unassembled WGS sequence"/>
</dbReference>
<reference evidence="1 2" key="1">
    <citation type="submission" date="2017-01" db="EMBL/GenBank/DDBJ databases">
        <title>Bacillus cereus isolates.</title>
        <authorList>
            <person name="Beno S.M."/>
        </authorList>
    </citation>
    <scope>NUCLEOTIDE SEQUENCE [LARGE SCALE GENOMIC DNA]</scope>
    <source>
        <strain evidence="1 2">FSL W7-1108</strain>
    </source>
</reference>
<dbReference type="EMBL" id="MUAI01000015">
    <property type="protein sequence ID" value="OOR05384.1"/>
    <property type="molecule type" value="Genomic_DNA"/>
</dbReference>
<dbReference type="OMA" id="WCKEEEY"/>
<gene>
    <name evidence="1" type="ORF">BW900_17635</name>
</gene>
<dbReference type="AlphaFoldDB" id="A0A0A0WR97"/>
<dbReference type="Pfam" id="PF24716">
    <property type="entry name" value="WapI"/>
    <property type="match status" value="1"/>
</dbReference>
<dbReference type="KEGG" id="bww:bwei_2095"/>
<proteinExistence type="predicted"/>
<evidence type="ECO:0000313" key="2">
    <source>
        <dbReference type="Proteomes" id="UP000190696"/>
    </source>
</evidence>
<organism evidence="1 2">
    <name type="scientific">Bacillus mycoides</name>
    <dbReference type="NCBI Taxonomy" id="1405"/>
    <lineage>
        <taxon>Bacteria</taxon>
        <taxon>Bacillati</taxon>
        <taxon>Bacillota</taxon>
        <taxon>Bacilli</taxon>
        <taxon>Bacillales</taxon>
        <taxon>Bacillaceae</taxon>
        <taxon>Bacillus</taxon>
        <taxon>Bacillus cereus group</taxon>
    </lineage>
</organism>
<sequence length="141" mass="16990">MNFQNEKISLHLEVVNYQYADAKDECDRNWLRVKAKLSEENKVFETMDPFLQTYDLQYMIKWFESLPNPTYNELDFIEPNLAFEFMGGKAGEFNIVIRLSLELNPTWCKEEEYEFSIGITQEDRENIIRSIEEQQRKFPKR</sequence>
<accession>A0A0A0WR97</accession>
<protein>
    <submittedName>
        <fullName evidence="1">PadR family transcriptional regulator</fullName>
    </submittedName>
</protein>